<proteinExistence type="predicted"/>
<gene>
    <name evidence="1" type="ORF">AWC07_16860</name>
</gene>
<dbReference type="AlphaFoldDB" id="A0A1X1UZY8"/>
<comment type="caution">
    <text evidence="1">The sequence shown here is derived from an EMBL/GenBank/DDBJ whole genome shotgun (WGS) entry which is preliminary data.</text>
</comment>
<protein>
    <submittedName>
        <fullName evidence="1">Uncharacterized protein</fullName>
    </submittedName>
</protein>
<dbReference type="Proteomes" id="UP000193738">
    <property type="component" value="Unassembled WGS sequence"/>
</dbReference>
<organism evidence="1 2">
    <name type="scientific">Mycobacterium gastri</name>
    <dbReference type="NCBI Taxonomy" id="1777"/>
    <lineage>
        <taxon>Bacteria</taxon>
        <taxon>Bacillati</taxon>
        <taxon>Actinomycetota</taxon>
        <taxon>Actinomycetes</taxon>
        <taxon>Mycobacteriales</taxon>
        <taxon>Mycobacteriaceae</taxon>
        <taxon>Mycobacterium</taxon>
    </lineage>
</organism>
<dbReference type="EMBL" id="LQOX01000136">
    <property type="protein sequence ID" value="ORV62385.1"/>
    <property type="molecule type" value="Genomic_DNA"/>
</dbReference>
<sequence length="60" mass="5846">MAGSITDTMPLEKLAVVAVKALACEPLSTAGVPLCRSVLAVSSGSALACDALLNGSRGSA</sequence>
<accession>A0A1X1UZY8</accession>
<evidence type="ECO:0000313" key="2">
    <source>
        <dbReference type="Proteomes" id="UP000193738"/>
    </source>
</evidence>
<dbReference type="STRING" id="1777.AWC07_16860"/>
<keyword evidence="2" id="KW-1185">Reference proteome</keyword>
<evidence type="ECO:0000313" key="1">
    <source>
        <dbReference type="EMBL" id="ORV62385.1"/>
    </source>
</evidence>
<name>A0A1X1UZY8_MYCGS</name>
<reference evidence="1 2" key="1">
    <citation type="submission" date="2016-01" db="EMBL/GenBank/DDBJ databases">
        <title>The new phylogeny of the genus Mycobacterium.</title>
        <authorList>
            <person name="Tarcisio F."/>
            <person name="Conor M."/>
            <person name="Antonella G."/>
            <person name="Elisabetta G."/>
            <person name="Giulia F.S."/>
            <person name="Sara T."/>
            <person name="Anna F."/>
            <person name="Clotilde B."/>
            <person name="Roberto B."/>
            <person name="Veronica D.S."/>
            <person name="Fabio R."/>
            <person name="Monica P."/>
            <person name="Olivier J."/>
            <person name="Enrico T."/>
            <person name="Nicola S."/>
        </authorList>
    </citation>
    <scope>NUCLEOTIDE SEQUENCE [LARGE SCALE GENOMIC DNA]</scope>
    <source>
        <strain evidence="1 2">DSM 43505</strain>
    </source>
</reference>